<dbReference type="Gene3D" id="1.25.40.10">
    <property type="entry name" value="Tetratricopeptide repeat domain"/>
    <property type="match status" value="1"/>
</dbReference>
<evidence type="ECO:0000256" key="1">
    <source>
        <dbReference type="SAM" id="MobiDB-lite"/>
    </source>
</evidence>
<dbReference type="Pfam" id="PF25872">
    <property type="entry name" value="HTH_77"/>
    <property type="match status" value="1"/>
</dbReference>
<dbReference type="InterPro" id="IPR049945">
    <property type="entry name" value="AAA_22"/>
</dbReference>
<sequence length="914" mass="99536">MCAIPRTPLGLFGAPVTRVTRAGPGSPLDFGPRPPSVVRPGSEEENLMPDLDGGERVILTPDQRLRVFVSSTLAELATERAAVREAVTALRLQPVMFEAGARPHPPREVYRSYLAQSQIFIGVYDASYGWVGPGMTISGLEDEYRLADGMPRLIYVREPAPARDPRLAALLDSIRRAGDLSYRRFGSAEELRGLVQQDIAVLLSERFQRVGRPEPGGPEPEPADPRRLPVPRTQLLGREIDLEMVSTMVTDEQVPLVTLAGPGGVGKTRLAAAVAERVAAGYPDGVRYVDLSAATSPEAVGEAFARSLRLRTSGGVRSLDDTTSFLRAKRLLLVVDNFEQVAGSAPHLATLLSAAPGVTALVTSRAPLRLTAERVFAVQPLRTPPPSTRTVSAAVAQRFSAVQLFVDRARAADRRFTLTDENAGPVLEITRRLHGLPLAIELAAARVPILPPVAIAARLDDQLSLLTGGPRDRPARQRTLRDTLAWSYDLLPPEAQRLFARIGAFSGGFDLAAVEAVAGEDDPDVLAALESLVDAALVSRDEADEPIRFQVIDSVRDFARERLGDDHDATRERHAAHYLAVAAAAEPYLNTGASSEWLERLDREHGNFDAALDWFLERRRPGDAVRIGWSIWQLWWRRGYLDEGVRYLRRVLDQRALLDPFLLGRALVAAGAMELVSHRHDRARAFFEEARALARESGDKVAEARALGPLASYAAQDGDIDRARELLGLAYDLAVRTDEHWLVSLFHSRLGMLALRTGDPDTAALHLEEAMRISVRVDDDLGLVVARYTAAVVAVARADFGGAHDSLRIGLRSSAASGDVSSVGLFLAALADLESARGRHVRAVRLTAAAGTFQTPSSVLWMQAYVPPWPSTGVDLAALRAHLGEARFDRSWREGERLGLRGAVEEADREDDVG</sequence>
<dbReference type="InterPro" id="IPR011990">
    <property type="entry name" value="TPR-like_helical_dom_sf"/>
</dbReference>
<gene>
    <name evidence="3" type="ORF">Asi02nite_11580</name>
</gene>
<dbReference type="InterPro" id="IPR025139">
    <property type="entry name" value="DUF4062"/>
</dbReference>
<protein>
    <recommendedName>
        <fullName evidence="2">AAA+ ATPase domain-containing protein</fullName>
    </recommendedName>
</protein>
<evidence type="ECO:0000313" key="3">
    <source>
        <dbReference type="EMBL" id="GIF71640.1"/>
    </source>
</evidence>
<feature type="region of interest" description="Disordered" evidence="1">
    <location>
        <begin position="210"/>
        <end position="229"/>
    </location>
</feature>
<proteinExistence type="predicted"/>
<dbReference type="SMART" id="SM00382">
    <property type="entry name" value="AAA"/>
    <property type="match status" value="1"/>
</dbReference>
<dbReference type="PANTHER" id="PTHR47691">
    <property type="entry name" value="REGULATOR-RELATED"/>
    <property type="match status" value="1"/>
</dbReference>
<dbReference type="Pfam" id="PF13271">
    <property type="entry name" value="DUF4062"/>
    <property type="match status" value="1"/>
</dbReference>
<evidence type="ECO:0000313" key="4">
    <source>
        <dbReference type="Proteomes" id="UP000604117"/>
    </source>
</evidence>
<feature type="region of interest" description="Disordered" evidence="1">
    <location>
        <begin position="23"/>
        <end position="43"/>
    </location>
</feature>
<dbReference type="EMBL" id="BONE01000006">
    <property type="protein sequence ID" value="GIF71640.1"/>
    <property type="molecule type" value="Genomic_DNA"/>
</dbReference>
<reference evidence="3 4" key="1">
    <citation type="submission" date="2021-01" db="EMBL/GenBank/DDBJ databases">
        <title>Whole genome shotgun sequence of Asanoa siamensis NBRC 107932.</title>
        <authorList>
            <person name="Komaki H."/>
            <person name="Tamura T."/>
        </authorList>
    </citation>
    <scope>NUCLEOTIDE SEQUENCE [LARGE SCALE GENOMIC DNA]</scope>
    <source>
        <strain evidence="3 4">NBRC 107932</strain>
    </source>
</reference>
<dbReference type="Gene3D" id="3.40.50.300">
    <property type="entry name" value="P-loop containing nucleotide triphosphate hydrolases"/>
    <property type="match status" value="1"/>
</dbReference>
<dbReference type="Proteomes" id="UP000604117">
    <property type="component" value="Unassembled WGS sequence"/>
</dbReference>
<dbReference type="SUPFAM" id="SSF52540">
    <property type="entry name" value="P-loop containing nucleoside triphosphate hydrolases"/>
    <property type="match status" value="1"/>
</dbReference>
<keyword evidence="4" id="KW-1185">Reference proteome</keyword>
<dbReference type="SUPFAM" id="SSF48452">
    <property type="entry name" value="TPR-like"/>
    <property type="match status" value="1"/>
</dbReference>
<dbReference type="InterPro" id="IPR027417">
    <property type="entry name" value="P-loop_NTPase"/>
</dbReference>
<dbReference type="PRINTS" id="PR00364">
    <property type="entry name" value="DISEASERSIST"/>
</dbReference>
<feature type="domain" description="AAA+ ATPase" evidence="2">
    <location>
        <begin position="253"/>
        <end position="382"/>
    </location>
</feature>
<accession>A0ABQ4CK30</accession>
<dbReference type="Pfam" id="PF13401">
    <property type="entry name" value="AAA_22"/>
    <property type="match status" value="1"/>
</dbReference>
<name>A0ABQ4CK30_9ACTN</name>
<dbReference type="PANTHER" id="PTHR47691:SF3">
    <property type="entry name" value="HTH-TYPE TRANSCRIPTIONAL REGULATOR RV0890C-RELATED"/>
    <property type="match status" value="1"/>
</dbReference>
<dbReference type="InterPro" id="IPR058852">
    <property type="entry name" value="HTH_77"/>
</dbReference>
<comment type="caution">
    <text evidence="3">The sequence shown here is derived from an EMBL/GenBank/DDBJ whole genome shotgun (WGS) entry which is preliminary data.</text>
</comment>
<organism evidence="3 4">
    <name type="scientific">Asanoa siamensis</name>
    <dbReference type="NCBI Taxonomy" id="926357"/>
    <lineage>
        <taxon>Bacteria</taxon>
        <taxon>Bacillati</taxon>
        <taxon>Actinomycetota</taxon>
        <taxon>Actinomycetes</taxon>
        <taxon>Micromonosporales</taxon>
        <taxon>Micromonosporaceae</taxon>
        <taxon>Asanoa</taxon>
    </lineage>
</organism>
<evidence type="ECO:0000259" key="2">
    <source>
        <dbReference type="SMART" id="SM00382"/>
    </source>
</evidence>
<dbReference type="InterPro" id="IPR003593">
    <property type="entry name" value="AAA+_ATPase"/>
</dbReference>